<keyword evidence="2" id="KW-0560">Oxidoreductase</keyword>
<evidence type="ECO:0000313" key="8">
    <source>
        <dbReference type="EMBL" id="GGA93698.1"/>
    </source>
</evidence>
<accession>A0A8J2XSB6</accession>
<feature type="binding site" evidence="5">
    <location>
        <position position="129"/>
    </location>
    <ligand>
        <name>FMN</name>
        <dbReference type="ChEBI" id="CHEBI:58210"/>
    </ligand>
</feature>
<feature type="compositionally biased region" description="Gly residues" evidence="6">
    <location>
        <begin position="229"/>
        <end position="241"/>
    </location>
</feature>
<dbReference type="Proteomes" id="UP000607559">
    <property type="component" value="Unassembled WGS sequence"/>
</dbReference>
<feature type="active site" description="Proton acceptor" evidence="4">
    <location>
        <position position="344"/>
    </location>
</feature>
<feature type="binding site" evidence="5">
    <location>
        <position position="153"/>
    </location>
    <ligand>
        <name>glyoxylate</name>
        <dbReference type="ChEBI" id="CHEBI:36655"/>
    </ligand>
</feature>
<feature type="region of interest" description="Disordered" evidence="6">
    <location>
        <begin position="229"/>
        <end position="250"/>
    </location>
</feature>
<feature type="binding site" evidence="5">
    <location>
        <position position="347"/>
    </location>
    <ligand>
        <name>glyoxylate</name>
        <dbReference type="ChEBI" id="CHEBI:36655"/>
    </ligand>
</feature>
<comment type="cofactor">
    <cofactor evidence="1">
        <name>FMN</name>
        <dbReference type="ChEBI" id="CHEBI:58210"/>
    </cofactor>
</comment>
<feature type="binding site" evidence="5">
    <location>
        <position position="188"/>
    </location>
    <ligand>
        <name>glyoxylate</name>
        <dbReference type="ChEBI" id="CHEBI:36655"/>
    </ligand>
</feature>
<comment type="caution">
    <text evidence="8">The sequence shown here is derived from an EMBL/GenBank/DDBJ whole genome shotgun (WGS) entry which is preliminary data.</text>
</comment>
<gene>
    <name evidence="8" type="ORF">GCM10011511_16230</name>
</gene>
<evidence type="ECO:0000256" key="3">
    <source>
        <dbReference type="ARBA" id="ARBA00024042"/>
    </source>
</evidence>
<dbReference type="Gene3D" id="3.20.20.70">
    <property type="entry name" value="Aldolase class I"/>
    <property type="match status" value="1"/>
</dbReference>
<reference evidence="8" key="2">
    <citation type="submission" date="2020-09" db="EMBL/GenBank/DDBJ databases">
        <authorList>
            <person name="Sun Q."/>
            <person name="Zhou Y."/>
        </authorList>
    </citation>
    <scope>NUCLEOTIDE SEQUENCE</scope>
    <source>
        <strain evidence="8">CGMCC 1.15448</strain>
    </source>
</reference>
<dbReference type="PANTHER" id="PTHR10578:SF143">
    <property type="entry name" value="FMN-DEPENDENT ALPHA-HYDROXY ACID DEHYDROGENASE PB1A11.03"/>
    <property type="match status" value="1"/>
</dbReference>
<dbReference type="InterPro" id="IPR008259">
    <property type="entry name" value="FMN_hydac_DH_AS"/>
</dbReference>
<dbReference type="Pfam" id="PF01070">
    <property type="entry name" value="FMN_dh"/>
    <property type="match status" value="1"/>
</dbReference>
<keyword evidence="5" id="KW-0285">Flavoprotein</keyword>
<feature type="binding site" evidence="5">
    <location>
        <begin position="398"/>
        <end position="399"/>
    </location>
    <ligand>
        <name>FMN</name>
        <dbReference type="ChEBI" id="CHEBI:58210"/>
    </ligand>
</feature>
<dbReference type="RefSeq" id="WP_188930462.1">
    <property type="nucleotide sequence ID" value="NZ_BMJC01000002.1"/>
</dbReference>
<proteinExistence type="inferred from homology"/>
<dbReference type="PANTHER" id="PTHR10578">
    <property type="entry name" value="S -2-HYDROXY-ACID OXIDASE-RELATED"/>
    <property type="match status" value="1"/>
</dbReference>
<organism evidence="8 9">
    <name type="scientific">Puia dinghuensis</name>
    <dbReference type="NCBI Taxonomy" id="1792502"/>
    <lineage>
        <taxon>Bacteria</taxon>
        <taxon>Pseudomonadati</taxon>
        <taxon>Bacteroidota</taxon>
        <taxon>Chitinophagia</taxon>
        <taxon>Chitinophagales</taxon>
        <taxon>Chitinophagaceae</taxon>
        <taxon>Puia</taxon>
    </lineage>
</organism>
<feature type="binding site" evidence="5">
    <location>
        <position position="344"/>
    </location>
    <ligand>
        <name>glyoxylate</name>
        <dbReference type="ChEBI" id="CHEBI:36655"/>
    </ligand>
</feature>
<dbReference type="InterPro" id="IPR012133">
    <property type="entry name" value="Alpha-hydoxy_acid_DH_FMN"/>
</dbReference>
<evidence type="ECO:0000313" key="9">
    <source>
        <dbReference type="Proteomes" id="UP000607559"/>
    </source>
</evidence>
<dbReference type="PIRSF" id="PIRSF000138">
    <property type="entry name" value="Al-hdrx_acd_dh"/>
    <property type="match status" value="1"/>
</dbReference>
<dbReference type="PROSITE" id="PS00557">
    <property type="entry name" value="FMN_HYDROXY_ACID_DH_1"/>
    <property type="match status" value="1"/>
</dbReference>
<feature type="domain" description="FMN hydroxy acid dehydrogenase" evidence="7">
    <location>
        <begin position="21"/>
        <end position="446"/>
    </location>
</feature>
<feature type="binding site" evidence="5">
    <location>
        <begin position="100"/>
        <end position="102"/>
    </location>
    <ligand>
        <name>FMN</name>
        <dbReference type="ChEBI" id="CHEBI:58210"/>
    </ligand>
</feature>
<evidence type="ECO:0000259" key="7">
    <source>
        <dbReference type="PROSITE" id="PS51349"/>
    </source>
</evidence>
<comment type="similarity">
    <text evidence="3">Belongs to the FMN-dependent alpha-hydroxy acid dehydrogenase family.</text>
</comment>
<dbReference type="InterPro" id="IPR013785">
    <property type="entry name" value="Aldolase_TIM"/>
</dbReference>
<dbReference type="EMBL" id="BMJC01000002">
    <property type="protein sequence ID" value="GGA93698.1"/>
    <property type="molecule type" value="Genomic_DNA"/>
</dbReference>
<feature type="binding site" evidence="5">
    <location>
        <position position="151"/>
    </location>
    <ligand>
        <name>FMN</name>
        <dbReference type="ChEBI" id="CHEBI:58210"/>
    </ligand>
</feature>
<keyword evidence="9" id="KW-1185">Reference proteome</keyword>
<evidence type="ECO:0000256" key="1">
    <source>
        <dbReference type="ARBA" id="ARBA00001917"/>
    </source>
</evidence>
<evidence type="ECO:0000256" key="5">
    <source>
        <dbReference type="PIRSR" id="PIRSR000138-2"/>
    </source>
</evidence>
<dbReference type="InterPro" id="IPR000262">
    <property type="entry name" value="FMN-dep_DH"/>
</dbReference>
<dbReference type="GO" id="GO:0010181">
    <property type="term" value="F:FMN binding"/>
    <property type="evidence" value="ECO:0007669"/>
    <property type="project" value="InterPro"/>
</dbReference>
<evidence type="ECO:0000256" key="4">
    <source>
        <dbReference type="PIRSR" id="PIRSR000138-1"/>
    </source>
</evidence>
<evidence type="ECO:0000256" key="6">
    <source>
        <dbReference type="SAM" id="MobiDB-lite"/>
    </source>
</evidence>
<feature type="binding site" evidence="5">
    <location>
        <begin position="375"/>
        <end position="379"/>
    </location>
    <ligand>
        <name>FMN</name>
        <dbReference type="ChEBI" id="CHEBI:58210"/>
    </ligand>
</feature>
<keyword evidence="5" id="KW-0288">FMN</keyword>
<dbReference type="InterPro" id="IPR037396">
    <property type="entry name" value="FMN_HAD"/>
</dbReference>
<feature type="binding site" evidence="5">
    <location>
        <position position="342"/>
    </location>
    <ligand>
        <name>FMN</name>
        <dbReference type="ChEBI" id="CHEBI:58210"/>
    </ligand>
</feature>
<feature type="binding site" evidence="5">
    <location>
        <position position="47"/>
    </location>
    <ligand>
        <name>glyoxylate</name>
        <dbReference type="ChEBI" id="CHEBI:36655"/>
    </ligand>
</feature>
<feature type="binding site" evidence="5">
    <location>
        <position position="179"/>
    </location>
    <ligand>
        <name>FMN</name>
        <dbReference type="ChEBI" id="CHEBI:58210"/>
    </ligand>
</feature>
<dbReference type="PROSITE" id="PS51349">
    <property type="entry name" value="FMN_HYDROXY_ACID_DH_2"/>
    <property type="match status" value="1"/>
</dbReference>
<dbReference type="AlphaFoldDB" id="A0A8J2XSB6"/>
<dbReference type="SUPFAM" id="SSF51395">
    <property type="entry name" value="FMN-linked oxidoreductases"/>
    <property type="match status" value="1"/>
</dbReference>
<reference evidence="8" key="1">
    <citation type="journal article" date="2014" name="Int. J. Syst. Evol. Microbiol.">
        <title>Complete genome sequence of Corynebacterium casei LMG S-19264T (=DSM 44701T), isolated from a smear-ripened cheese.</title>
        <authorList>
            <consortium name="US DOE Joint Genome Institute (JGI-PGF)"/>
            <person name="Walter F."/>
            <person name="Albersmeier A."/>
            <person name="Kalinowski J."/>
            <person name="Ruckert C."/>
        </authorList>
    </citation>
    <scope>NUCLEOTIDE SEQUENCE</scope>
    <source>
        <strain evidence="8">CGMCC 1.15448</strain>
    </source>
</reference>
<name>A0A8J2XSB6_9BACT</name>
<feature type="binding site" evidence="5">
    <location>
        <position position="320"/>
    </location>
    <ligand>
        <name>FMN</name>
        <dbReference type="ChEBI" id="CHEBI:58210"/>
    </ligand>
</feature>
<sequence>MAFIPALDRQRSIFIKGLSGRRPLIPFEAATLRETAKRKMSTPAWAYIDGGAGDEKTIAANLAAFSRVVIRPQMMRPNASADLSTTLLGMRLPVPLLLAPIGVLDLVCRGADRMVAEACRETGIPFVFSNQAGIPMETCAAAMGDTPRWFQLYWSRSDELVLSFVRRAEACGCGAIVLTLDTTLLGWRSRDLALGYLPFLRGMGIAQYTSDKVFLELLRKGFVAPGSGGGQDAMPGSGGDQSAGAMPATGAAPKPPITPATIAALLQLKANYPGGLWKNLFSSEPLEAVRLFTGIYSNPALSWEKLAWLRQQTKLPILVKGVLRADDALRARECGADGVIVSNHGGRQVDGAIASLDALVAIRASLPKPFPVLLDSGIRSGSDLFKALALGADAVLLGRPYAYGLAIGGRRGVREVIQNISNDFELTARLAGCRTISEIGVDVVGD</sequence>
<protein>
    <recommendedName>
        <fullName evidence="7">FMN hydroxy acid dehydrogenase domain-containing protein</fullName>
    </recommendedName>
</protein>
<evidence type="ECO:0000256" key="2">
    <source>
        <dbReference type="ARBA" id="ARBA00023002"/>
    </source>
</evidence>
<dbReference type="GO" id="GO:0016491">
    <property type="term" value="F:oxidoreductase activity"/>
    <property type="evidence" value="ECO:0007669"/>
    <property type="project" value="UniProtKB-KW"/>
</dbReference>